<organism evidence="3 4">
    <name type="scientific">Paenibacillus chitinolyticus</name>
    <dbReference type="NCBI Taxonomy" id="79263"/>
    <lineage>
        <taxon>Bacteria</taxon>
        <taxon>Bacillati</taxon>
        <taxon>Bacillota</taxon>
        <taxon>Bacilli</taxon>
        <taxon>Bacillales</taxon>
        <taxon>Paenibacillaceae</taxon>
        <taxon>Paenibacillus</taxon>
    </lineage>
</organism>
<keyword evidence="5" id="KW-1185">Reference proteome</keyword>
<dbReference type="EMBL" id="JAMDMJ010000037">
    <property type="protein sequence ID" value="MCY9598930.1"/>
    <property type="molecule type" value="Genomic_DNA"/>
</dbReference>
<dbReference type="EMBL" id="CP026520">
    <property type="protein sequence ID" value="QAV21142.1"/>
    <property type="molecule type" value="Genomic_DNA"/>
</dbReference>
<dbReference type="PANTHER" id="PTHR30015">
    <property type="entry name" value="MRR RESTRICTION SYSTEM PROTEIN"/>
    <property type="match status" value="1"/>
</dbReference>
<dbReference type="InterPro" id="IPR011856">
    <property type="entry name" value="tRNA_endonuc-like_dom_sf"/>
</dbReference>
<dbReference type="PANTHER" id="PTHR30015:SF7">
    <property type="entry name" value="TYPE IV METHYL-DIRECTED RESTRICTION ENZYME ECOKMRR"/>
    <property type="match status" value="1"/>
</dbReference>
<dbReference type="Gene3D" id="3.40.1350.10">
    <property type="match status" value="1"/>
</dbReference>
<dbReference type="EC" id="3.1.21.-" evidence="2"/>
<dbReference type="InterPro" id="IPR052906">
    <property type="entry name" value="Type_IV_Methyl-Rstrct_Enzyme"/>
</dbReference>
<protein>
    <submittedName>
        <fullName evidence="3">Restriction endonuclease</fullName>
        <ecNumber evidence="2">3.1.21.-</ecNumber>
    </submittedName>
</protein>
<proteinExistence type="predicted"/>
<dbReference type="Proteomes" id="UP000288943">
    <property type="component" value="Chromosome"/>
</dbReference>
<dbReference type="InterPro" id="IPR016984">
    <property type="entry name" value="UCP031853"/>
</dbReference>
<feature type="domain" description="Restriction endonuclease type IV Mrr" evidence="1">
    <location>
        <begin position="193"/>
        <end position="304"/>
    </location>
</feature>
<sequence length="328" mass="37012">MTKWWMVRAGDNNELIPEWQANKIASIGWPQLGDPRKFASREKFVEHAHSVYVDQKPGTRLSWAGQVWRYYNEVALNDRVITYSRETREYLLGTVTKAPEYRTDINALYPNVISVAWESKRIPRDLFSQRAKYSLGSTLTVFRIDDWQEEILALFHQTPAAPVNVTVQDEEAAEFNTEEFEGRAKSLIEDRVDKLDPWEMQELVAGLLQAMGYQTKVSPKGPDGGVDVLAHRDAFGFEKPIIKVQVKHRRATSGGPEVQQLVGASPHGASCLFVSTGGFTAAARTAAQHNGVKLLDLAGIVELINEWYDKMPAEKQALIPLKRIYVPM</sequence>
<evidence type="ECO:0000313" key="4">
    <source>
        <dbReference type="Proteomes" id="UP000288943"/>
    </source>
</evidence>
<dbReference type="GO" id="GO:0015666">
    <property type="term" value="F:restriction endodeoxyribonuclease activity"/>
    <property type="evidence" value="ECO:0007669"/>
    <property type="project" value="TreeGrafter"/>
</dbReference>
<reference evidence="2 5" key="2">
    <citation type="submission" date="2022-05" db="EMBL/GenBank/DDBJ databases">
        <title>Genome Sequencing of Bee-Associated Microbes.</title>
        <authorList>
            <person name="Dunlap C."/>
        </authorList>
    </citation>
    <scope>NUCLEOTIDE SEQUENCE [LARGE SCALE GENOMIC DNA]</scope>
    <source>
        <strain evidence="2 5">NRRL B-23120</strain>
    </source>
</reference>
<dbReference type="RefSeq" id="WP_042234739.1">
    <property type="nucleotide sequence ID" value="NZ_CP026520.1"/>
</dbReference>
<keyword evidence="3" id="KW-0540">Nuclease</keyword>
<evidence type="ECO:0000313" key="3">
    <source>
        <dbReference type="EMBL" id="QAV21142.1"/>
    </source>
</evidence>
<dbReference type="PIRSF" id="PIRSF031853">
    <property type="entry name" value="UPC031853"/>
    <property type="match status" value="1"/>
</dbReference>
<dbReference type="InterPro" id="IPR011335">
    <property type="entry name" value="Restrct_endonuc-II-like"/>
</dbReference>
<dbReference type="InterPro" id="IPR007560">
    <property type="entry name" value="Restrct_endonuc_IV_Mrr"/>
</dbReference>
<evidence type="ECO:0000313" key="2">
    <source>
        <dbReference type="EMBL" id="MCY9598930.1"/>
    </source>
</evidence>
<dbReference type="GO" id="GO:0003677">
    <property type="term" value="F:DNA binding"/>
    <property type="evidence" value="ECO:0007669"/>
    <property type="project" value="InterPro"/>
</dbReference>
<dbReference type="Proteomes" id="UP001527202">
    <property type="component" value="Unassembled WGS sequence"/>
</dbReference>
<evidence type="ECO:0000313" key="5">
    <source>
        <dbReference type="Proteomes" id="UP001527202"/>
    </source>
</evidence>
<dbReference type="GO" id="GO:0009307">
    <property type="term" value="P:DNA restriction-modification system"/>
    <property type="evidence" value="ECO:0007669"/>
    <property type="project" value="InterPro"/>
</dbReference>
<dbReference type="KEGG" id="pchi:PC41400_27090"/>
<dbReference type="SUPFAM" id="SSF52980">
    <property type="entry name" value="Restriction endonuclease-like"/>
    <property type="match status" value="1"/>
</dbReference>
<keyword evidence="3" id="KW-0255">Endonuclease</keyword>
<dbReference type="AlphaFoldDB" id="A0A410X3E7"/>
<dbReference type="Pfam" id="PF04471">
    <property type="entry name" value="Mrr_cat"/>
    <property type="match status" value="1"/>
</dbReference>
<evidence type="ECO:0000259" key="1">
    <source>
        <dbReference type="Pfam" id="PF04471"/>
    </source>
</evidence>
<accession>A0A410X3E7</accession>
<name>A0A410X3E7_9BACL</name>
<gene>
    <name evidence="2" type="ORF">M5X16_24535</name>
    <name evidence="3" type="ORF">PC41400_27090</name>
</gene>
<dbReference type="OrthoDB" id="9781481at2"/>
<keyword evidence="2" id="KW-0378">Hydrolase</keyword>
<dbReference type="GO" id="GO:0043590">
    <property type="term" value="C:bacterial nucleoid"/>
    <property type="evidence" value="ECO:0007669"/>
    <property type="project" value="TreeGrafter"/>
</dbReference>
<reference evidence="3 4" key="1">
    <citation type="submission" date="2018-01" db="EMBL/GenBank/DDBJ databases">
        <title>The whole genome sequencing and assembly of Paenibacillus chitinolyticus KCCM 41400 strain.</title>
        <authorList>
            <person name="Kim J.-Y."/>
            <person name="Park M.-K."/>
            <person name="Lee Y.-J."/>
            <person name="Yi H."/>
            <person name="Bahn Y.-S."/>
            <person name="Kim J.F."/>
            <person name="Lee D.-W."/>
        </authorList>
    </citation>
    <scope>NUCLEOTIDE SEQUENCE [LARGE SCALE GENOMIC DNA]</scope>
    <source>
        <strain evidence="3 4">KCCM 41400</strain>
    </source>
</reference>
<dbReference type="GeneID" id="95378460"/>